<dbReference type="GO" id="GO:0008784">
    <property type="term" value="F:alanine racemase activity"/>
    <property type="evidence" value="ECO:0007669"/>
    <property type="project" value="UniProtKB-EC"/>
</dbReference>
<evidence type="ECO:0000256" key="1">
    <source>
        <dbReference type="ARBA" id="ARBA00001933"/>
    </source>
</evidence>
<reference evidence="5 6" key="1">
    <citation type="submission" date="2021-04" db="EMBL/GenBank/DDBJ databases">
        <authorList>
            <person name="Vanwijnsberghe S."/>
        </authorList>
    </citation>
    <scope>NUCLEOTIDE SEQUENCE [LARGE SCALE GENOMIC DNA]</scope>
    <source>
        <strain evidence="5 6">LMG 32171</strain>
    </source>
</reference>
<name>A0ABM8UA93_9BURK</name>
<sequence length="181" mass="19263">MRVTQARASAHVLANIDDSLTAVCAGHFLYGLRSFSADNGITPQSAPVLRAIRARLIQVRPIDPGSIRADNDPYGSNFEGVARTGVLAIGRTNGMPRSRPDIDAHVLIAGRLARIISVTLEYTVVDLSGHPDVSPGDMATIVGEDGGANLSIQDAVRAQGSSPLDFSIGLRDLDFRYHTSE</sequence>
<dbReference type="Pfam" id="PF00842">
    <property type="entry name" value="Ala_racemase_C"/>
    <property type="match status" value="1"/>
</dbReference>
<keyword evidence="6" id="KW-1185">Reference proteome</keyword>
<dbReference type="EC" id="5.1.1.1" evidence="5"/>
<feature type="domain" description="Alanine racemase C-terminal" evidence="4">
    <location>
        <begin position="48"/>
        <end position="178"/>
    </location>
</feature>
<dbReference type="PANTHER" id="PTHR30511">
    <property type="entry name" value="ALANINE RACEMASE"/>
    <property type="match status" value="1"/>
</dbReference>
<dbReference type="InterPro" id="IPR000821">
    <property type="entry name" value="Ala_racemase"/>
</dbReference>
<dbReference type="SUPFAM" id="SSF50621">
    <property type="entry name" value="Alanine racemase C-terminal domain-like"/>
    <property type="match status" value="1"/>
</dbReference>
<proteinExistence type="predicted"/>
<evidence type="ECO:0000313" key="6">
    <source>
        <dbReference type="Proteomes" id="UP000789752"/>
    </source>
</evidence>
<evidence type="ECO:0000313" key="5">
    <source>
        <dbReference type="EMBL" id="CAG4922116.1"/>
    </source>
</evidence>
<accession>A0ABM8UA93</accession>
<evidence type="ECO:0000256" key="3">
    <source>
        <dbReference type="ARBA" id="ARBA00023235"/>
    </source>
</evidence>
<keyword evidence="2" id="KW-0663">Pyridoxal phosphate</keyword>
<organism evidence="5 6">
    <name type="scientific">Paraburkholderia gardini</name>
    <dbReference type="NCBI Taxonomy" id="2823469"/>
    <lineage>
        <taxon>Bacteria</taxon>
        <taxon>Pseudomonadati</taxon>
        <taxon>Pseudomonadota</taxon>
        <taxon>Betaproteobacteria</taxon>
        <taxon>Burkholderiales</taxon>
        <taxon>Burkholderiaceae</taxon>
        <taxon>Paraburkholderia</taxon>
    </lineage>
</organism>
<keyword evidence="3 5" id="KW-0413">Isomerase</keyword>
<dbReference type="InterPro" id="IPR011079">
    <property type="entry name" value="Ala_racemase_C"/>
</dbReference>
<dbReference type="PANTHER" id="PTHR30511:SF0">
    <property type="entry name" value="ALANINE RACEMASE, CATABOLIC-RELATED"/>
    <property type="match status" value="1"/>
</dbReference>
<dbReference type="Gene3D" id="2.40.37.10">
    <property type="entry name" value="Lyase, Ornithine Decarboxylase, Chain A, domain 1"/>
    <property type="match status" value="1"/>
</dbReference>
<comment type="caution">
    <text evidence="5">The sequence shown here is derived from an EMBL/GenBank/DDBJ whole genome shotgun (WGS) entry which is preliminary data.</text>
</comment>
<dbReference type="InterPro" id="IPR009006">
    <property type="entry name" value="Ala_racemase/Decarboxylase_C"/>
</dbReference>
<comment type="cofactor">
    <cofactor evidence="1">
        <name>pyridoxal 5'-phosphate</name>
        <dbReference type="ChEBI" id="CHEBI:597326"/>
    </cofactor>
</comment>
<dbReference type="SMART" id="SM01005">
    <property type="entry name" value="Ala_racemase_C"/>
    <property type="match status" value="1"/>
</dbReference>
<evidence type="ECO:0000256" key="2">
    <source>
        <dbReference type="ARBA" id="ARBA00022898"/>
    </source>
</evidence>
<protein>
    <submittedName>
        <fullName evidence="5">Alanine racemase</fullName>
        <ecNumber evidence="5">5.1.1.1</ecNumber>
    </submittedName>
</protein>
<dbReference type="Proteomes" id="UP000789752">
    <property type="component" value="Unassembled WGS sequence"/>
</dbReference>
<dbReference type="EMBL" id="CAJQYY010000038">
    <property type="protein sequence ID" value="CAG4922116.1"/>
    <property type="molecule type" value="Genomic_DNA"/>
</dbReference>
<gene>
    <name evidence="5" type="ORF">R54767_04861</name>
</gene>
<evidence type="ECO:0000259" key="4">
    <source>
        <dbReference type="SMART" id="SM01005"/>
    </source>
</evidence>